<accession>A0A2A5CH64</accession>
<dbReference type="Proteomes" id="UP000228987">
    <property type="component" value="Unassembled WGS sequence"/>
</dbReference>
<feature type="transmembrane region" description="Helical" evidence="7">
    <location>
        <begin position="366"/>
        <end position="388"/>
    </location>
</feature>
<feature type="transmembrane region" description="Helical" evidence="7">
    <location>
        <begin position="33"/>
        <end position="51"/>
    </location>
</feature>
<dbReference type="GO" id="GO:0005886">
    <property type="term" value="C:plasma membrane"/>
    <property type="evidence" value="ECO:0007669"/>
    <property type="project" value="TreeGrafter"/>
</dbReference>
<comment type="caution">
    <text evidence="8">The sequence shown here is derived from an EMBL/GenBank/DDBJ whole genome shotgun (WGS) entry which is preliminary data.</text>
</comment>
<proteinExistence type="inferred from homology"/>
<keyword evidence="6 7" id="KW-0472">Membrane</keyword>
<dbReference type="EMBL" id="NVWI01000002">
    <property type="protein sequence ID" value="PCJ42841.1"/>
    <property type="molecule type" value="Genomic_DNA"/>
</dbReference>
<feature type="transmembrane region" description="Helical" evidence="7">
    <location>
        <begin position="71"/>
        <end position="92"/>
    </location>
</feature>
<dbReference type="InterPro" id="IPR036458">
    <property type="entry name" value="Na:dicarbo_symporter_sf"/>
</dbReference>
<keyword evidence="5 7" id="KW-1133">Transmembrane helix</keyword>
<feature type="transmembrane region" description="Helical" evidence="7">
    <location>
        <begin position="224"/>
        <end position="247"/>
    </location>
</feature>
<keyword evidence="3" id="KW-0813">Transport</keyword>
<comment type="subcellular location">
    <subcellularLocation>
        <location evidence="1">Membrane</location>
        <topology evidence="1">Multi-pass membrane protein</topology>
    </subcellularLocation>
</comment>
<feature type="transmembrane region" description="Helical" evidence="7">
    <location>
        <begin position="259"/>
        <end position="284"/>
    </location>
</feature>
<dbReference type="PRINTS" id="PR00173">
    <property type="entry name" value="EDTRNSPORT"/>
</dbReference>
<dbReference type="PANTHER" id="PTHR42865">
    <property type="entry name" value="PROTON/GLUTAMATE-ASPARTATE SYMPORTER"/>
    <property type="match status" value="1"/>
</dbReference>
<dbReference type="GO" id="GO:0015184">
    <property type="term" value="F:L-cystine transmembrane transporter activity"/>
    <property type="evidence" value="ECO:0007669"/>
    <property type="project" value="TreeGrafter"/>
</dbReference>
<evidence type="ECO:0000256" key="1">
    <source>
        <dbReference type="ARBA" id="ARBA00004141"/>
    </source>
</evidence>
<evidence type="ECO:0000256" key="2">
    <source>
        <dbReference type="ARBA" id="ARBA00006148"/>
    </source>
</evidence>
<dbReference type="GO" id="GO:0015293">
    <property type="term" value="F:symporter activity"/>
    <property type="evidence" value="ECO:0007669"/>
    <property type="project" value="InterPro"/>
</dbReference>
<dbReference type="Gene3D" id="1.10.3860.10">
    <property type="entry name" value="Sodium:dicarboxylate symporter"/>
    <property type="match status" value="1"/>
</dbReference>
<dbReference type="SUPFAM" id="SSF118215">
    <property type="entry name" value="Proton glutamate symport protein"/>
    <property type="match status" value="1"/>
</dbReference>
<evidence type="ECO:0000256" key="7">
    <source>
        <dbReference type="SAM" id="Phobius"/>
    </source>
</evidence>
<reference evidence="9" key="1">
    <citation type="submission" date="2017-08" db="EMBL/GenBank/DDBJ databases">
        <title>A dynamic microbial community with high functional redundancy inhabits the cold, oxic subseafloor aquifer.</title>
        <authorList>
            <person name="Tully B.J."/>
            <person name="Wheat C.G."/>
            <person name="Glazer B.T."/>
            <person name="Huber J.A."/>
        </authorList>
    </citation>
    <scope>NUCLEOTIDE SEQUENCE [LARGE SCALE GENOMIC DNA]</scope>
</reference>
<evidence type="ECO:0000313" key="9">
    <source>
        <dbReference type="Proteomes" id="UP000228987"/>
    </source>
</evidence>
<name>A0A2A5CH64_9GAMM</name>
<evidence type="ECO:0000256" key="6">
    <source>
        <dbReference type="ARBA" id="ARBA00023136"/>
    </source>
</evidence>
<feature type="transmembrane region" description="Helical" evidence="7">
    <location>
        <begin position="6"/>
        <end position="24"/>
    </location>
</feature>
<dbReference type="AlphaFoldDB" id="A0A2A5CH64"/>
<dbReference type="PANTHER" id="PTHR42865:SF5">
    <property type="entry name" value="L-CYSTINE TRANSPORTER TCYP"/>
    <property type="match status" value="1"/>
</dbReference>
<sequence length="458" mass="48187">MNLMVLINLVLFASLIYVLIGMTGKGFSLGQRVFTALMLGIAFGILLQLFYQSSPDVISDTLEWSNVVGTAYVSLLRMIVMPLILVSILAAVIKLSDLANLGKISISVIGLLLFTTMLAAIVGIVVSLVFGLSADGLIQGARELARAEVLLDRQAGLSTMSFPDLIGSFLPQNIFSDLAGLRDTSVIAVVIFSIILGIAGLKMTKDDAEKGAAFRGFIDVSQTLVLKLVRLVIALTPYGVLALMFNVAASSDFGDILDLLSFILASYLAILVMFVIHGGLLFLFKVNPIDYFKKIMPVLAFAFTSRSSMATIPLNVETQINELGNSPVVANFSASFGSTIGQNGCAGIYPAMLAVMIAPSMGVDPASLGFIVMLVAIVTISSLGVAGVGGGATFAALMVLPALGFPVVLVALLISIEPLIDMARTALNVSGAMTAGTITSRLLESHEHKQLEEAGANE</sequence>
<dbReference type="Pfam" id="PF00375">
    <property type="entry name" value="SDF"/>
    <property type="match status" value="1"/>
</dbReference>
<dbReference type="InterPro" id="IPR001991">
    <property type="entry name" value="Na-dicarboxylate_symporter"/>
</dbReference>
<evidence type="ECO:0000256" key="3">
    <source>
        <dbReference type="ARBA" id="ARBA00022448"/>
    </source>
</evidence>
<keyword evidence="4 7" id="KW-0812">Transmembrane</keyword>
<comment type="similarity">
    <text evidence="2">Belongs to the dicarboxylate/amino acid:cation symporter (DAACS) (TC 2.A.23) family.</text>
</comment>
<evidence type="ECO:0000256" key="5">
    <source>
        <dbReference type="ARBA" id="ARBA00022989"/>
    </source>
</evidence>
<feature type="transmembrane region" description="Helical" evidence="7">
    <location>
        <begin position="394"/>
        <end position="414"/>
    </location>
</feature>
<gene>
    <name evidence="8" type="ORF">COA71_04910</name>
</gene>
<organism evidence="8 9">
    <name type="scientific">SAR86 cluster bacterium</name>
    <dbReference type="NCBI Taxonomy" id="2030880"/>
    <lineage>
        <taxon>Bacteria</taxon>
        <taxon>Pseudomonadati</taxon>
        <taxon>Pseudomonadota</taxon>
        <taxon>Gammaproteobacteria</taxon>
        <taxon>SAR86 cluster</taxon>
    </lineage>
</organism>
<evidence type="ECO:0000256" key="4">
    <source>
        <dbReference type="ARBA" id="ARBA00022692"/>
    </source>
</evidence>
<feature type="transmembrane region" description="Helical" evidence="7">
    <location>
        <begin position="185"/>
        <end position="203"/>
    </location>
</feature>
<protein>
    <submittedName>
        <fullName evidence="8">L-cystine transporter</fullName>
    </submittedName>
</protein>
<evidence type="ECO:0000313" key="8">
    <source>
        <dbReference type="EMBL" id="PCJ42841.1"/>
    </source>
</evidence>
<feature type="transmembrane region" description="Helical" evidence="7">
    <location>
        <begin position="104"/>
        <end position="130"/>
    </location>
</feature>